<dbReference type="VEuPathDB" id="AmoebaDB:ACA1_388460"/>
<dbReference type="EC" id="1.3.1.88" evidence="9"/>
<dbReference type="RefSeq" id="XP_004333179.1">
    <property type="nucleotide sequence ID" value="XM_004333131.1"/>
</dbReference>
<evidence type="ECO:0000256" key="6">
    <source>
        <dbReference type="ARBA" id="ARBA00023002"/>
    </source>
</evidence>
<comment type="catalytic activity">
    <reaction evidence="12">
        <text>5,6-dihydrouridine(16) in tRNA + NAD(+) = uridine(16) in tRNA + NADH + H(+)</text>
        <dbReference type="Rhea" id="RHEA:53380"/>
        <dbReference type="Rhea" id="RHEA-COMP:13543"/>
        <dbReference type="Rhea" id="RHEA-COMP:13544"/>
        <dbReference type="ChEBI" id="CHEBI:15378"/>
        <dbReference type="ChEBI" id="CHEBI:57540"/>
        <dbReference type="ChEBI" id="CHEBI:57945"/>
        <dbReference type="ChEBI" id="CHEBI:65315"/>
        <dbReference type="ChEBI" id="CHEBI:74443"/>
        <dbReference type="EC" id="1.3.1.88"/>
    </reaction>
    <physiologicalReaction direction="right-to-left" evidence="12">
        <dbReference type="Rhea" id="RHEA:53382"/>
    </physiologicalReaction>
</comment>
<proteinExistence type="inferred from homology"/>
<sequence length="333" mass="37174">MEDRSEPKKGGFAFWEQVLGRPRHILAPMVCYSPMLHAGPFHADPSYRARHLTSAPGDRPLIVQFCGNDPEEILQAALLVQDECDAVDINFGCPQKCARKGNFGAYLLHNWPLMEAIVSTLHKNLSIPVCCKIRLLPKLEDTIKLALVLQNAGCQVLAVHGRTRESNSRGPADWAAIRQIKEALSIPVVANGGVDELEDVERCLNETKADAVMVAYPALLNPRFFGGGEKADGVELLHEYLSYVERYPAQSKTIKSHARKLLKPMWGKHKDLREQLEAWDERDQAIASVVLRIAQELKYRIDNGIEVDLKPPEAELEEGDGYALFGPQADDDY</sequence>
<evidence type="ECO:0000256" key="12">
    <source>
        <dbReference type="ARBA" id="ARBA00048934"/>
    </source>
</evidence>
<gene>
    <name evidence="15" type="ORF">ACA1_388460</name>
</gene>
<protein>
    <recommendedName>
        <fullName evidence="9">tRNA-dihydrouridine(16/17) synthase [NAD(P)(+)]</fullName>
        <ecNumber evidence="9">1.3.1.88</ecNumber>
    </recommendedName>
</protein>
<dbReference type="CDD" id="cd02801">
    <property type="entry name" value="DUS_like_FMN"/>
    <property type="match status" value="1"/>
</dbReference>
<evidence type="ECO:0000256" key="13">
    <source>
        <dbReference type="ARBA" id="ARBA00049467"/>
    </source>
</evidence>
<dbReference type="EMBL" id="KB008156">
    <property type="protein sequence ID" value="ELR11166.1"/>
    <property type="molecule type" value="Genomic_DNA"/>
</dbReference>
<dbReference type="Gene3D" id="3.20.20.70">
    <property type="entry name" value="Aldolase class I"/>
    <property type="match status" value="1"/>
</dbReference>
<evidence type="ECO:0000256" key="10">
    <source>
        <dbReference type="ARBA" id="ARBA00047287"/>
    </source>
</evidence>
<evidence type="ECO:0000256" key="7">
    <source>
        <dbReference type="ARBA" id="ARBA00023027"/>
    </source>
</evidence>
<dbReference type="PANTHER" id="PTHR11082">
    <property type="entry name" value="TRNA-DIHYDROURIDINE SYNTHASE"/>
    <property type="match status" value="1"/>
</dbReference>
<keyword evidence="6" id="KW-0560">Oxidoreductase</keyword>
<dbReference type="GO" id="GO:0102263">
    <property type="term" value="F:tRNA-dihydrouridine17 synthase activity"/>
    <property type="evidence" value="ECO:0007669"/>
    <property type="project" value="RHEA"/>
</dbReference>
<comment type="similarity">
    <text evidence="8">Belongs to the Dus family. Dus1 subfamily.</text>
</comment>
<keyword evidence="3" id="KW-0288">FMN</keyword>
<dbReference type="InterPro" id="IPR035587">
    <property type="entry name" value="DUS-like_FMN-bd"/>
</dbReference>
<evidence type="ECO:0000256" key="4">
    <source>
        <dbReference type="ARBA" id="ARBA00022694"/>
    </source>
</evidence>
<dbReference type="GO" id="GO:0102262">
    <property type="term" value="F:tRNA-dihydrouridine16 synthase activity"/>
    <property type="evidence" value="ECO:0007669"/>
    <property type="project" value="RHEA"/>
</dbReference>
<accession>L8GG69</accession>
<feature type="domain" description="DUS-like FMN-binding" evidence="14">
    <location>
        <begin position="30"/>
        <end position="273"/>
    </location>
</feature>
<evidence type="ECO:0000313" key="16">
    <source>
        <dbReference type="Proteomes" id="UP000011083"/>
    </source>
</evidence>
<comment type="catalytic activity">
    <reaction evidence="10">
        <text>5,6-dihydrouridine(17) in tRNA + NAD(+) = uridine(17) in tRNA + NADH + H(+)</text>
        <dbReference type="Rhea" id="RHEA:53372"/>
        <dbReference type="Rhea" id="RHEA-COMP:13541"/>
        <dbReference type="Rhea" id="RHEA-COMP:13542"/>
        <dbReference type="ChEBI" id="CHEBI:15378"/>
        <dbReference type="ChEBI" id="CHEBI:57540"/>
        <dbReference type="ChEBI" id="CHEBI:57945"/>
        <dbReference type="ChEBI" id="CHEBI:65315"/>
        <dbReference type="ChEBI" id="CHEBI:74443"/>
        <dbReference type="EC" id="1.3.1.88"/>
    </reaction>
    <physiologicalReaction direction="right-to-left" evidence="10">
        <dbReference type="Rhea" id="RHEA:53374"/>
    </physiologicalReaction>
</comment>
<dbReference type="PANTHER" id="PTHR11082:SF5">
    <property type="entry name" value="TRNA-DIHYDROURIDINE(16_17) SYNTHASE [NAD(P)(+)]-LIKE"/>
    <property type="match status" value="1"/>
</dbReference>
<dbReference type="InterPro" id="IPR013785">
    <property type="entry name" value="Aldolase_TIM"/>
</dbReference>
<dbReference type="PROSITE" id="PS01136">
    <property type="entry name" value="UPF0034"/>
    <property type="match status" value="1"/>
</dbReference>
<evidence type="ECO:0000256" key="5">
    <source>
        <dbReference type="ARBA" id="ARBA00022857"/>
    </source>
</evidence>
<dbReference type="OrthoDB" id="272303at2759"/>
<dbReference type="AlphaFoldDB" id="L8GG69"/>
<keyword evidence="4" id="KW-0819">tRNA processing</keyword>
<dbReference type="InterPro" id="IPR018517">
    <property type="entry name" value="tRNA_hU_synthase_CS"/>
</dbReference>
<comment type="cofactor">
    <cofactor evidence="1">
        <name>FMN</name>
        <dbReference type="ChEBI" id="CHEBI:58210"/>
    </cofactor>
</comment>
<evidence type="ECO:0000256" key="8">
    <source>
        <dbReference type="ARBA" id="ARBA00038313"/>
    </source>
</evidence>
<name>L8GG69_ACACF</name>
<evidence type="ECO:0000259" key="14">
    <source>
        <dbReference type="Pfam" id="PF01207"/>
    </source>
</evidence>
<dbReference type="GeneID" id="14911658"/>
<comment type="catalytic activity">
    <reaction evidence="11">
        <text>5,6-dihydrouridine(16) in tRNA + NADP(+) = uridine(16) in tRNA + NADPH + H(+)</text>
        <dbReference type="Rhea" id="RHEA:53376"/>
        <dbReference type="Rhea" id="RHEA-COMP:13543"/>
        <dbReference type="Rhea" id="RHEA-COMP:13544"/>
        <dbReference type="ChEBI" id="CHEBI:15378"/>
        <dbReference type="ChEBI" id="CHEBI:57783"/>
        <dbReference type="ChEBI" id="CHEBI:58349"/>
        <dbReference type="ChEBI" id="CHEBI:65315"/>
        <dbReference type="ChEBI" id="CHEBI:74443"/>
        <dbReference type="EC" id="1.3.1.88"/>
    </reaction>
    <physiologicalReaction direction="right-to-left" evidence="11">
        <dbReference type="Rhea" id="RHEA:53378"/>
    </physiologicalReaction>
</comment>
<evidence type="ECO:0000256" key="2">
    <source>
        <dbReference type="ARBA" id="ARBA00022630"/>
    </source>
</evidence>
<keyword evidence="7" id="KW-0520">NAD</keyword>
<dbReference type="SUPFAM" id="SSF51395">
    <property type="entry name" value="FMN-linked oxidoreductases"/>
    <property type="match status" value="1"/>
</dbReference>
<keyword evidence="2" id="KW-0285">Flavoprotein</keyword>
<keyword evidence="5" id="KW-0521">NADP</keyword>
<dbReference type="Pfam" id="PF01207">
    <property type="entry name" value="Dus"/>
    <property type="match status" value="1"/>
</dbReference>
<keyword evidence="16" id="KW-1185">Reference proteome</keyword>
<organism evidence="15 16">
    <name type="scientific">Acanthamoeba castellanii (strain ATCC 30010 / Neff)</name>
    <dbReference type="NCBI Taxonomy" id="1257118"/>
    <lineage>
        <taxon>Eukaryota</taxon>
        <taxon>Amoebozoa</taxon>
        <taxon>Discosea</taxon>
        <taxon>Longamoebia</taxon>
        <taxon>Centramoebida</taxon>
        <taxon>Acanthamoebidae</taxon>
        <taxon>Acanthamoeba</taxon>
    </lineage>
</organism>
<dbReference type="Proteomes" id="UP000011083">
    <property type="component" value="Unassembled WGS sequence"/>
</dbReference>
<dbReference type="KEGG" id="acan:ACA1_388460"/>
<evidence type="ECO:0000256" key="1">
    <source>
        <dbReference type="ARBA" id="ARBA00001917"/>
    </source>
</evidence>
<comment type="catalytic activity">
    <reaction evidence="13">
        <text>5,6-dihydrouridine(17) in tRNA + NADP(+) = uridine(17) in tRNA + NADPH + H(+)</text>
        <dbReference type="Rhea" id="RHEA:53368"/>
        <dbReference type="Rhea" id="RHEA-COMP:13541"/>
        <dbReference type="Rhea" id="RHEA-COMP:13542"/>
        <dbReference type="ChEBI" id="CHEBI:15378"/>
        <dbReference type="ChEBI" id="CHEBI:57783"/>
        <dbReference type="ChEBI" id="CHEBI:58349"/>
        <dbReference type="ChEBI" id="CHEBI:65315"/>
        <dbReference type="ChEBI" id="CHEBI:74443"/>
        <dbReference type="EC" id="1.3.1.88"/>
    </reaction>
    <physiologicalReaction direction="right-to-left" evidence="13">
        <dbReference type="Rhea" id="RHEA:53370"/>
    </physiologicalReaction>
</comment>
<evidence type="ECO:0000313" key="15">
    <source>
        <dbReference type="EMBL" id="ELR11166.1"/>
    </source>
</evidence>
<dbReference type="STRING" id="1257118.L8GG69"/>
<reference evidence="15 16" key="1">
    <citation type="journal article" date="2013" name="Genome Biol.">
        <title>Genome of Acanthamoeba castellanii highlights extensive lateral gene transfer and early evolution of tyrosine kinase signaling.</title>
        <authorList>
            <person name="Clarke M."/>
            <person name="Lohan A.J."/>
            <person name="Liu B."/>
            <person name="Lagkouvardos I."/>
            <person name="Roy S."/>
            <person name="Zafar N."/>
            <person name="Bertelli C."/>
            <person name="Schilde C."/>
            <person name="Kianianmomeni A."/>
            <person name="Burglin T.R."/>
            <person name="Frech C."/>
            <person name="Turcotte B."/>
            <person name="Kopec K.O."/>
            <person name="Synnott J.M."/>
            <person name="Choo C."/>
            <person name="Paponov I."/>
            <person name="Finkler A."/>
            <person name="Soon Heng Tan C."/>
            <person name="Hutchins A.P."/>
            <person name="Weinmeier T."/>
            <person name="Rattei T."/>
            <person name="Chu J.S."/>
            <person name="Gimenez G."/>
            <person name="Irimia M."/>
            <person name="Rigden D.J."/>
            <person name="Fitzpatrick D.A."/>
            <person name="Lorenzo-Morales J."/>
            <person name="Bateman A."/>
            <person name="Chiu C.H."/>
            <person name="Tang P."/>
            <person name="Hegemann P."/>
            <person name="Fromm H."/>
            <person name="Raoult D."/>
            <person name="Greub G."/>
            <person name="Miranda-Saavedra D."/>
            <person name="Chen N."/>
            <person name="Nash P."/>
            <person name="Ginger M.L."/>
            <person name="Horn M."/>
            <person name="Schaap P."/>
            <person name="Caler L."/>
            <person name="Loftus B."/>
        </authorList>
    </citation>
    <scope>NUCLEOTIDE SEQUENCE [LARGE SCALE GENOMIC DNA]</scope>
    <source>
        <strain evidence="15 16">Neff</strain>
    </source>
</reference>
<evidence type="ECO:0000256" key="9">
    <source>
        <dbReference type="ARBA" id="ARBA00038890"/>
    </source>
</evidence>
<evidence type="ECO:0000256" key="3">
    <source>
        <dbReference type="ARBA" id="ARBA00022643"/>
    </source>
</evidence>
<dbReference type="GO" id="GO:0050660">
    <property type="term" value="F:flavin adenine dinucleotide binding"/>
    <property type="evidence" value="ECO:0007669"/>
    <property type="project" value="InterPro"/>
</dbReference>
<evidence type="ECO:0000256" key="11">
    <source>
        <dbReference type="ARBA" id="ARBA00047652"/>
    </source>
</evidence>